<dbReference type="KEGG" id="ngr:NAEGRDRAFT_58229"/>
<name>D2VHG3_NAEGR</name>
<accession>D2VHG3</accession>
<dbReference type="AlphaFoldDB" id="D2VHG3"/>
<reference evidence="1 2" key="1">
    <citation type="journal article" date="2010" name="Cell">
        <title>The genome of Naegleria gruberi illuminates early eukaryotic versatility.</title>
        <authorList>
            <person name="Fritz-Laylin L.K."/>
            <person name="Prochnik S.E."/>
            <person name="Ginger M.L."/>
            <person name="Dacks J.B."/>
            <person name="Carpenter M.L."/>
            <person name="Field M.C."/>
            <person name="Kuo A."/>
            <person name="Paredez A."/>
            <person name="Chapman J."/>
            <person name="Pham J."/>
            <person name="Shu S."/>
            <person name="Neupane R."/>
            <person name="Cipriano M."/>
            <person name="Mancuso J."/>
            <person name="Tu H."/>
            <person name="Salamov A."/>
            <person name="Lindquist E."/>
            <person name="Shapiro H."/>
            <person name="Lucas S."/>
            <person name="Grigoriev I.V."/>
            <person name="Cande W.Z."/>
            <person name="Fulton C."/>
            <person name="Rokhsar D.S."/>
            <person name="Dawson S.C."/>
        </authorList>
    </citation>
    <scope>NUCLEOTIDE SEQUENCE [LARGE SCALE GENOMIC DNA]</scope>
    <source>
        <strain evidence="1 2">NEG-M</strain>
    </source>
</reference>
<organism evidence="2">
    <name type="scientific">Naegleria gruberi</name>
    <name type="common">Amoeba</name>
    <dbReference type="NCBI Taxonomy" id="5762"/>
    <lineage>
        <taxon>Eukaryota</taxon>
        <taxon>Discoba</taxon>
        <taxon>Heterolobosea</taxon>
        <taxon>Tetramitia</taxon>
        <taxon>Eutetramitia</taxon>
        <taxon>Vahlkampfiidae</taxon>
        <taxon>Naegleria</taxon>
    </lineage>
</organism>
<dbReference type="InParanoid" id="D2VHG3"/>
<evidence type="ECO:0000313" key="2">
    <source>
        <dbReference type="Proteomes" id="UP000006671"/>
    </source>
</evidence>
<gene>
    <name evidence="1" type="ORF">NAEGRDRAFT_58229</name>
</gene>
<dbReference type="EMBL" id="GG738872">
    <property type="protein sequence ID" value="EFC43583.1"/>
    <property type="molecule type" value="Genomic_DNA"/>
</dbReference>
<dbReference type="Proteomes" id="UP000006671">
    <property type="component" value="Unassembled WGS sequence"/>
</dbReference>
<proteinExistence type="predicted"/>
<dbReference type="VEuPathDB" id="AmoebaDB:NAEGRDRAFT_58229"/>
<dbReference type="GeneID" id="8862178"/>
<sequence>MVLDTSNPPVIINGAHTLVGCLTALAIARQFNQRVVLVSTHSEALLVNEAILINSKSAEKLCTLLETPLLQKVVQCRNIEGYAVHDLERGDCLIEFDSHSLYKAVMDKLTTKYLDMVKIVFGIGEPSVHFQVIPQVSTLKVPILKFVNKEGMTEEIISKFLFDCERKSFVVASMLHHSSSGLNLKQSSSSYMYQQLDIPENLYPFKESKYQVRIQENTTMMIVPKFLSNQFSTTFFFKIDPQLQYDQQMVALKMLEFLKSEFPFTFSLVTLENIYSWFSSHLETIQDYQVTASTTECIGFLNQSRIPHFGDYQFMEVFKFIKNLESLGIPTTKKIPAEDIKKSMTILEIDQFNSVKAIERTLHDYQVMKNTMWRFTGPVWNFLKIPVITAKQHLIDVFGRETSRMTTAQKWRYRFIYGLSAILLYKGASNWYHDRKVANDIIRKIGTENELCKKLIRRCVSGDCGSKTVSLMLQHDEGLNFLEINTLVNLLKDSSSRVEFLTQLVLSGNIKQLSGTQLSSLLKSANQFMEDDKYELLLKLYPYAQVSQHEIPLIVSNFDFLKYQDKARELLQPGSSNQSQSSGGGVLALAVLSVFFMLGLL</sequence>
<keyword evidence="2" id="KW-1185">Reference proteome</keyword>
<protein>
    <submittedName>
        <fullName evidence="1">Predicted protein</fullName>
    </submittedName>
</protein>
<evidence type="ECO:0000313" key="1">
    <source>
        <dbReference type="EMBL" id="EFC43583.1"/>
    </source>
</evidence>
<dbReference type="RefSeq" id="XP_002676327.1">
    <property type="nucleotide sequence ID" value="XM_002676281.1"/>
</dbReference>